<feature type="compositionally biased region" description="Basic and acidic residues" evidence="13">
    <location>
        <begin position="141"/>
        <end position="187"/>
    </location>
</feature>
<sequence>MSSISESASCKNGINGAKKGLTSEDNTYMSKDRVQEIVDSLTQLLAKTVYQPTTYIWPTKRICIYFICFHVASDEVKKNKIRVTFLDTSCSSSPLQKKKKKSNLENDMAEIKKMITILEERTVPMAKAQTTEDHKKKRKIEKGQMSRSDNEKRETEDENKSDNKEDKTAKTAPKQKEKTVESKKQDDSSQASKMAKKSEKANLKDKDKDKDKTEANPTSSEANKKKALKKSKSTTKNESHTTPIAPPLDLKFLEEMESKSDNDSGSDCDKMNKMDNPCYDTVKDLSAISKESMMEYINGLCFGASIGDSLGLYYFKSENKKSVSEKIKKLGEHEASTATTTTTTTTTTTDKEVDLNDMDIDMELNEVTDDTEMAMCIARGLLKMIDSNARQNKGMNEVTMKYIVEEYQMWLLNPPGDHGRLIDGSIGGKDVKTVENVRHKAYEMNSQIKSGKQKYGVLSNGSLIRCVPLIVYGIRLPPRQTFQLMLLESSLTHASYIVYFTLTAYALTAQYLIRNYCKSKKHELAVCYALQFLEEQQNIFKASPHNDHNANDNTNADAIAMVIQWIKEARQTVINNTVNDFVASLNQEANSMNSHIRIGFQIAFYHLCKASTFVEAMEHTLTIQGNSDSNCCVVGGLMGAFHGITQLRTLKQLLVRPNSKSDKHRQPYHAKHYEQYLRFLFRYALHPQRCFVGDATKSCNGSFDEFVLQPDK</sequence>
<reference evidence="14 15" key="1">
    <citation type="journal article" date="2013" name="Curr. Biol.">
        <title>The Genome of the Foraminiferan Reticulomyxa filosa.</title>
        <authorList>
            <person name="Glockner G."/>
            <person name="Hulsmann N."/>
            <person name="Schleicher M."/>
            <person name="Noegel A.A."/>
            <person name="Eichinger L."/>
            <person name="Gallinger C."/>
            <person name="Pawlowski J."/>
            <person name="Sierra R."/>
            <person name="Euteneuer U."/>
            <person name="Pillet L."/>
            <person name="Moustafa A."/>
            <person name="Platzer M."/>
            <person name="Groth M."/>
            <person name="Szafranski K."/>
            <person name="Schliwa M."/>
        </authorList>
    </citation>
    <scope>NUCLEOTIDE SEQUENCE [LARGE SCALE GENOMIC DNA]</scope>
</reference>
<evidence type="ECO:0000256" key="4">
    <source>
        <dbReference type="ARBA" id="ARBA00041057"/>
    </source>
</evidence>
<comment type="catalytic activity">
    <reaction evidence="11">
        <text>alpha-NAD(+) + H2O = ADP-D-ribose + nicotinamide + H(+)</text>
        <dbReference type="Rhea" id="RHEA:68792"/>
        <dbReference type="ChEBI" id="CHEBI:15377"/>
        <dbReference type="ChEBI" id="CHEBI:15378"/>
        <dbReference type="ChEBI" id="CHEBI:17154"/>
        <dbReference type="ChEBI" id="CHEBI:57967"/>
        <dbReference type="ChEBI" id="CHEBI:77017"/>
    </reaction>
</comment>
<dbReference type="PANTHER" id="PTHR16222">
    <property type="entry name" value="ADP-RIBOSYLGLYCOHYDROLASE"/>
    <property type="match status" value="1"/>
</dbReference>
<evidence type="ECO:0000256" key="10">
    <source>
        <dbReference type="ARBA" id="ARBA00043193"/>
    </source>
</evidence>
<comment type="caution">
    <text evidence="14">The sequence shown here is derived from an EMBL/GenBank/DDBJ whole genome shotgun (WGS) entry which is preliminary data.</text>
</comment>
<organism evidence="14 15">
    <name type="scientific">Reticulomyxa filosa</name>
    <dbReference type="NCBI Taxonomy" id="46433"/>
    <lineage>
        <taxon>Eukaryota</taxon>
        <taxon>Sar</taxon>
        <taxon>Rhizaria</taxon>
        <taxon>Retaria</taxon>
        <taxon>Foraminifera</taxon>
        <taxon>Monothalamids</taxon>
        <taxon>Reticulomyxidae</taxon>
        <taxon>Reticulomyxa</taxon>
    </lineage>
</organism>
<accession>X6MY84</accession>
<evidence type="ECO:0000256" key="11">
    <source>
        <dbReference type="ARBA" id="ARBA00049015"/>
    </source>
</evidence>
<evidence type="ECO:0000313" key="14">
    <source>
        <dbReference type="EMBL" id="ETO18791.1"/>
    </source>
</evidence>
<evidence type="ECO:0000256" key="1">
    <source>
        <dbReference type="ARBA" id="ARBA00010702"/>
    </source>
</evidence>
<dbReference type="GO" id="GO:0004649">
    <property type="term" value="F:poly(ADP-ribose) glycohydrolase activity"/>
    <property type="evidence" value="ECO:0007669"/>
    <property type="project" value="UniProtKB-EC"/>
</dbReference>
<comment type="cofactor">
    <cofactor evidence="12">
        <name>Mg(2+)</name>
        <dbReference type="ChEBI" id="CHEBI:18420"/>
    </cofactor>
    <text evidence="12">Binds 2 magnesium ions per subunit.</text>
</comment>
<evidence type="ECO:0000313" key="15">
    <source>
        <dbReference type="Proteomes" id="UP000023152"/>
    </source>
</evidence>
<dbReference type="InterPro" id="IPR050792">
    <property type="entry name" value="ADP-ribosylglycohydrolase"/>
</dbReference>
<protein>
    <recommendedName>
        <fullName evidence="4">ADP-ribosylhydrolase ARH3</fullName>
        <ecNumber evidence="2">3.2.1.143</ecNumber>
    </recommendedName>
    <alternativeName>
        <fullName evidence="5">ADP-ribose glycohydrolase ARH3</fullName>
    </alternativeName>
    <alternativeName>
        <fullName evidence="6">ADP-ribosylhydrolase 3</fullName>
    </alternativeName>
    <alternativeName>
        <fullName evidence="9">O-acetyl-ADP-ribose deacetylase ARH3</fullName>
    </alternativeName>
    <alternativeName>
        <fullName evidence="10">Poly(ADP-ribose) glycohydrolase ARH3</fullName>
    </alternativeName>
    <alternativeName>
        <fullName evidence="8">[Protein ADP-ribosylarginine] hydrolase-like protein 2</fullName>
    </alternativeName>
    <alternativeName>
        <fullName evidence="7">[Protein ADP-ribosylserine] hydrolase</fullName>
    </alternativeName>
</protein>
<comment type="similarity">
    <text evidence="1">Belongs to the ADP-ribosylglycohydrolase family.</text>
</comment>
<gene>
    <name evidence="14" type="ORF">RFI_18455</name>
</gene>
<dbReference type="OrthoDB" id="410104at2759"/>
<feature type="binding site" evidence="12">
    <location>
        <position position="368"/>
    </location>
    <ligand>
        <name>Mg(2+)</name>
        <dbReference type="ChEBI" id="CHEBI:18420"/>
        <label>1</label>
    </ligand>
</feature>
<evidence type="ECO:0000256" key="8">
    <source>
        <dbReference type="ARBA" id="ARBA00042850"/>
    </source>
</evidence>
<dbReference type="GO" id="GO:0046872">
    <property type="term" value="F:metal ion binding"/>
    <property type="evidence" value="ECO:0007669"/>
    <property type="project" value="UniProtKB-KW"/>
</dbReference>
<feature type="binding site" evidence="12">
    <location>
        <position position="369"/>
    </location>
    <ligand>
        <name>Mg(2+)</name>
        <dbReference type="ChEBI" id="CHEBI:18420"/>
        <label>1</label>
    </ligand>
</feature>
<feature type="region of interest" description="Disordered" evidence="13">
    <location>
        <begin position="122"/>
        <end position="250"/>
    </location>
</feature>
<feature type="binding site" evidence="12">
    <location>
        <position position="370"/>
    </location>
    <ligand>
        <name>Mg(2+)</name>
        <dbReference type="ChEBI" id="CHEBI:18420"/>
        <label>1</label>
    </ligand>
</feature>
<feature type="compositionally biased region" description="Basic and acidic residues" evidence="13">
    <location>
        <begin position="196"/>
        <end position="214"/>
    </location>
</feature>
<evidence type="ECO:0000256" key="13">
    <source>
        <dbReference type="SAM" id="MobiDB-lite"/>
    </source>
</evidence>
<dbReference type="SUPFAM" id="SSF101478">
    <property type="entry name" value="ADP-ribosylglycohydrolase"/>
    <property type="match status" value="1"/>
</dbReference>
<keyword evidence="3" id="KW-0378">Hydrolase</keyword>
<dbReference type="PANTHER" id="PTHR16222:SF24">
    <property type="entry name" value="ADP-RIBOSYLHYDROLASE ARH3"/>
    <property type="match status" value="1"/>
</dbReference>
<dbReference type="Gene3D" id="1.10.4080.10">
    <property type="entry name" value="ADP-ribosylation/Crystallin J1"/>
    <property type="match status" value="1"/>
</dbReference>
<feature type="binding site" evidence="12">
    <location>
        <position position="629"/>
    </location>
    <ligand>
        <name>Mg(2+)</name>
        <dbReference type="ChEBI" id="CHEBI:18420"/>
        <label>1</label>
    </ligand>
</feature>
<keyword evidence="12" id="KW-0479">Metal-binding</keyword>
<dbReference type="AlphaFoldDB" id="X6MY84"/>
<dbReference type="InterPro" id="IPR005502">
    <property type="entry name" value="Ribosyl_crysJ1"/>
</dbReference>
<keyword evidence="12" id="KW-0460">Magnesium</keyword>
<evidence type="ECO:0000256" key="12">
    <source>
        <dbReference type="PIRSR" id="PIRSR605502-1"/>
    </source>
</evidence>
<evidence type="ECO:0000256" key="3">
    <source>
        <dbReference type="ARBA" id="ARBA00022801"/>
    </source>
</evidence>
<dbReference type="Pfam" id="PF03747">
    <property type="entry name" value="ADP_ribosyl_GH"/>
    <property type="match status" value="1"/>
</dbReference>
<name>X6MY84_RETFI</name>
<evidence type="ECO:0000256" key="2">
    <source>
        <dbReference type="ARBA" id="ARBA00012255"/>
    </source>
</evidence>
<evidence type="ECO:0000256" key="9">
    <source>
        <dbReference type="ARBA" id="ARBA00043187"/>
    </source>
</evidence>
<dbReference type="EMBL" id="ASPP01014390">
    <property type="protein sequence ID" value="ETO18791.1"/>
    <property type="molecule type" value="Genomic_DNA"/>
</dbReference>
<evidence type="ECO:0000256" key="7">
    <source>
        <dbReference type="ARBA" id="ARBA00042722"/>
    </source>
</evidence>
<evidence type="ECO:0000256" key="6">
    <source>
        <dbReference type="ARBA" id="ARBA00042471"/>
    </source>
</evidence>
<dbReference type="Proteomes" id="UP000023152">
    <property type="component" value="Unassembled WGS sequence"/>
</dbReference>
<dbReference type="EC" id="3.2.1.143" evidence="2"/>
<dbReference type="InterPro" id="IPR036705">
    <property type="entry name" value="Ribosyl_crysJ1_sf"/>
</dbReference>
<feature type="binding site" evidence="12">
    <location>
        <position position="628"/>
    </location>
    <ligand>
        <name>Mg(2+)</name>
        <dbReference type="ChEBI" id="CHEBI:18420"/>
        <label>1</label>
    </ligand>
</feature>
<evidence type="ECO:0000256" key="5">
    <source>
        <dbReference type="ARBA" id="ARBA00042398"/>
    </source>
</evidence>
<keyword evidence="15" id="KW-1185">Reference proteome</keyword>
<proteinExistence type="inferred from homology"/>